<dbReference type="STRING" id="1573173.A0A162PWQ0"/>
<comment type="similarity">
    <text evidence="3">Belongs to the SQS1 family.</text>
</comment>
<comment type="subcellular location">
    <subcellularLocation>
        <location evidence="2">Cytoplasm</location>
    </subcellularLocation>
    <subcellularLocation>
        <location evidence="1">Nucleus</location>
    </subcellularLocation>
</comment>
<dbReference type="SMART" id="SM00443">
    <property type="entry name" value="G_patch"/>
    <property type="match status" value="1"/>
</dbReference>
<name>A0A162PWQ0_COLIC</name>
<organism evidence="12 13">
    <name type="scientific">Colletotrichum incanum</name>
    <name type="common">Soybean anthracnose fungus</name>
    <dbReference type="NCBI Taxonomy" id="1573173"/>
    <lineage>
        <taxon>Eukaryota</taxon>
        <taxon>Fungi</taxon>
        <taxon>Dikarya</taxon>
        <taxon>Ascomycota</taxon>
        <taxon>Pezizomycotina</taxon>
        <taxon>Sordariomycetes</taxon>
        <taxon>Hypocreomycetidae</taxon>
        <taxon>Glomerellales</taxon>
        <taxon>Glomerellaceae</taxon>
        <taxon>Colletotrichum</taxon>
        <taxon>Colletotrichum spaethianum species complex</taxon>
    </lineage>
</organism>
<feature type="compositionally biased region" description="Basic and acidic residues" evidence="9">
    <location>
        <begin position="257"/>
        <end position="270"/>
    </location>
</feature>
<dbReference type="PROSITE" id="PS51061">
    <property type="entry name" value="R3H"/>
    <property type="match status" value="1"/>
</dbReference>
<dbReference type="CDD" id="cd02646">
    <property type="entry name" value="R3H_G-patch"/>
    <property type="match status" value="1"/>
</dbReference>
<evidence type="ECO:0000256" key="9">
    <source>
        <dbReference type="SAM" id="MobiDB-lite"/>
    </source>
</evidence>
<dbReference type="InterPro" id="IPR036867">
    <property type="entry name" value="R3H_dom_sf"/>
</dbReference>
<dbReference type="GO" id="GO:0005634">
    <property type="term" value="C:nucleus"/>
    <property type="evidence" value="ECO:0007669"/>
    <property type="project" value="UniProtKB-SubCell"/>
</dbReference>
<dbReference type="InterPro" id="IPR051189">
    <property type="entry name" value="Splicing_assoc_domain"/>
</dbReference>
<dbReference type="GO" id="GO:0003676">
    <property type="term" value="F:nucleic acid binding"/>
    <property type="evidence" value="ECO:0007669"/>
    <property type="project" value="UniProtKB-UniRule"/>
</dbReference>
<feature type="compositionally biased region" description="Polar residues" evidence="9">
    <location>
        <begin position="168"/>
        <end position="184"/>
    </location>
</feature>
<dbReference type="EMBL" id="LFIW01000209">
    <property type="protein sequence ID" value="KZL87687.1"/>
    <property type="molecule type" value="Genomic_DNA"/>
</dbReference>
<feature type="compositionally biased region" description="Polar residues" evidence="9">
    <location>
        <begin position="34"/>
        <end position="46"/>
    </location>
</feature>
<feature type="region of interest" description="Disordered" evidence="9">
    <location>
        <begin position="257"/>
        <end position="295"/>
    </location>
</feature>
<feature type="region of interest" description="Disordered" evidence="9">
    <location>
        <begin position="414"/>
        <end position="433"/>
    </location>
</feature>
<evidence type="ECO:0000259" key="11">
    <source>
        <dbReference type="PROSITE" id="PS51061"/>
    </source>
</evidence>
<dbReference type="SMART" id="SM00393">
    <property type="entry name" value="R3H"/>
    <property type="match status" value="1"/>
</dbReference>
<feature type="region of interest" description="Disordered" evidence="9">
    <location>
        <begin position="1"/>
        <end position="69"/>
    </location>
</feature>
<dbReference type="Pfam" id="PF01424">
    <property type="entry name" value="R3H"/>
    <property type="match status" value="1"/>
</dbReference>
<evidence type="ECO:0000256" key="3">
    <source>
        <dbReference type="ARBA" id="ARBA00010306"/>
    </source>
</evidence>
<keyword evidence="5" id="KW-0963">Cytoplasm</keyword>
<evidence type="ECO:0000256" key="6">
    <source>
        <dbReference type="ARBA" id="ARBA00022664"/>
    </source>
</evidence>
<evidence type="ECO:0000259" key="10">
    <source>
        <dbReference type="PROSITE" id="PS50174"/>
    </source>
</evidence>
<dbReference type="Proteomes" id="UP000076584">
    <property type="component" value="Unassembled WGS sequence"/>
</dbReference>
<feature type="compositionally biased region" description="Acidic residues" evidence="9">
    <location>
        <begin position="113"/>
        <end position="124"/>
    </location>
</feature>
<evidence type="ECO:0000256" key="8">
    <source>
        <dbReference type="ARBA" id="ARBA00023242"/>
    </source>
</evidence>
<dbReference type="GO" id="GO:0006397">
    <property type="term" value="P:mRNA processing"/>
    <property type="evidence" value="ECO:0007669"/>
    <property type="project" value="UniProtKB-KW"/>
</dbReference>
<feature type="compositionally biased region" description="Basic residues" evidence="9">
    <location>
        <begin position="382"/>
        <end position="391"/>
    </location>
</feature>
<dbReference type="PROSITE" id="PS50174">
    <property type="entry name" value="G_PATCH"/>
    <property type="match status" value="1"/>
</dbReference>
<dbReference type="GO" id="GO:0008380">
    <property type="term" value="P:RNA splicing"/>
    <property type="evidence" value="ECO:0007669"/>
    <property type="project" value="UniProtKB-KW"/>
</dbReference>
<dbReference type="GO" id="GO:0005737">
    <property type="term" value="C:cytoplasm"/>
    <property type="evidence" value="ECO:0007669"/>
    <property type="project" value="UniProtKB-SubCell"/>
</dbReference>
<feature type="compositionally biased region" description="Polar residues" evidence="9">
    <location>
        <begin position="272"/>
        <end position="283"/>
    </location>
</feature>
<evidence type="ECO:0000256" key="7">
    <source>
        <dbReference type="ARBA" id="ARBA00023187"/>
    </source>
</evidence>
<feature type="domain" description="G-patch" evidence="10">
    <location>
        <begin position="657"/>
        <end position="700"/>
    </location>
</feature>
<feature type="non-terminal residue" evidence="12">
    <location>
        <position position="1"/>
    </location>
</feature>
<gene>
    <name evidence="12" type="ORF">CI238_07476</name>
</gene>
<dbReference type="Gene3D" id="3.30.1370.50">
    <property type="entry name" value="R3H-like domain"/>
    <property type="match status" value="1"/>
</dbReference>
<keyword evidence="8" id="KW-0539">Nucleus</keyword>
<comment type="caution">
    <text evidence="12">The sequence shown here is derived from an EMBL/GenBank/DDBJ whole genome shotgun (WGS) entry which is preliminary data.</text>
</comment>
<dbReference type="Pfam" id="PF01585">
    <property type="entry name" value="G-patch"/>
    <property type="match status" value="1"/>
</dbReference>
<proteinExistence type="inferred from homology"/>
<evidence type="ECO:0000313" key="12">
    <source>
        <dbReference type="EMBL" id="KZL87687.1"/>
    </source>
</evidence>
<evidence type="ECO:0000256" key="5">
    <source>
        <dbReference type="ARBA" id="ARBA00022490"/>
    </source>
</evidence>
<protein>
    <recommendedName>
        <fullName evidence="4">Protein SQS1</fullName>
    </recommendedName>
</protein>
<accession>A0A162PWQ0</accession>
<feature type="region of interest" description="Disordered" evidence="9">
    <location>
        <begin position="373"/>
        <end position="392"/>
    </location>
</feature>
<dbReference type="InterPro" id="IPR034082">
    <property type="entry name" value="R3H_G-patch"/>
</dbReference>
<evidence type="ECO:0000256" key="2">
    <source>
        <dbReference type="ARBA" id="ARBA00004496"/>
    </source>
</evidence>
<feature type="compositionally biased region" description="Basic and acidic residues" evidence="9">
    <location>
        <begin position="284"/>
        <end position="295"/>
    </location>
</feature>
<evidence type="ECO:0000256" key="4">
    <source>
        <dbReference type="ARBA" id="ARBA00018964"/>
    </source>
</evidence>
<feature type="compositionally biased region" description="Basic and acidic residues" evidence="9">
    <location>
        <begin position="86"/>
        <end position="104"/>
    </location>
</feature>
<keyword evidence="7" id="KW-0508">mRNA splicing</keyword>
<dbReference type="InterPro" id="IPR000467">
    <property type="entry name" value="G_patch_dom"/>
</dbReference>
<feature type="region of interest" description="Disordered" evidence="9">
    <location>
        <begin position="86"/>
        <end position="185"/>
    </location>
</feature>
<keyword evidence="13" id="KW-1185">Reference proteome</keyword>
<evidence type="ECO:0000256" key="1">
    <source>
        <dbReference type="ARBA" id="ARBA00004123"/>
    </source>
</evidence>
<dbReference type="PANTHER" id="PTHR14195">
    <property type="entry name" value="G PATCH DOMAIN CONTAINING PROTEIN 2"/>
    <property type="match status" value="1"/>
</dbReference>
<dbReference type="InterPro" id="IPR001374">
    <property type="entry name" value="R3H_dom"/>
</dbReference>
<dbReference type="AlphaFoldDB" id="A0A162PWQ0"/>
<evidence type="ECO:0000313" key="13">
    <source>
        <dbReference type="Proteomes" id="UP000076584"/>
    </source>
</evidence>
<keyword evidence="6" id="KW-0507">mRNA processing</keyword>
<feature type="domain" description="R3H" evidence="11">
    <location>
        <begin position="529"/>
        <end position="591"/>
    </location>
</feature>
<dbReference type="SUPFAM" id="SSF82708">
    <property type="entry name" value="R3H domain"/>
    <property type="match status" value="1"/>
</dbReference>
<sequence>LGMPRGGKRGGGARAPPRNVPRLRSSRGIDRPDSNSLPGTGPTGFTLQDEARSTAHRSSTWTSDSRLRHRPVTFVNIGVSEPLKQLEDILQQEEHADQQKDKHGSSFTPHEVQDDDALLDELDETASISNEAFIPDETQANIAGELKGSYAQDEALDAATNTTEKKGNNITVPSQLEAGESTSPPFFLDITGDKCLLEKLPVQPVERSPSLVPSDSSEEVILFRGRNKVAGDEKKQKHKTKRRPFNLGGIRTEIKVVEKTVSRPKEKDSAGDSGTSRLNLPRQSHQDTRIQKRQEEDDLIADYIANMREYGDDEGLIPAQAYSRRDIGGSLSESESVEESFQTITALSNAKTGSDDDRELDEMVVEADDMTRASDADLPQRTQRHSNRGKTTRVDDTLLAVLETDASYLGSLEQSHAEDASPQSETSDQEDVEDDVFASAADRFANEVDEFDFMDWNRPALKRKGKGAKGKVPVFDISDSELEGKMQAAWKNDRLKKAERKKERQALRTQGLLGKHANPEDLRIKYPHGMGLDQIADELRMFLLGTQPSLTLPPMDNHARKVIHELASKFNIKSKSTGSGDQRRPMLHRTFRTAKFADETFDMAIARVGRKYFPRNDTAVRAAVQRQSARRGGGGGHAGVLYRDGEVVGGSAPELGQENKGRAMLEKMGWSSGTALGALNNKGILQPVAHVVKRSKAGLG</sequence>
<reference evidence="12 13" key="1">
    <citation type="submission" date="2015-06" db="EMBL/GenBank/DDBJ databases">
        <title>Survival trade-offs in plant roots during colonization by closely related pathogenic and mutualistic fungi.</title>
        <authorList>
            <person name="Hacquard S."/>
            <person name="Kracher B."/>
            <person name="Hiruma K."/>
            <person name="Weinman A."/>
            <person name="Muench P."/>
            <person name="Garrido Oter R."/>
            <person name="Ver Loren van Themaat E."/>
            <person name="Dallerey J.-F."/>
            <person name="Damm U."/>
            <person name="Henrissat B."/>
            <person name="Lespinet O."/>
            <person name="Thon M."/>
            <person name="Kemen E."/>
            <person name="McHardy A.C."/>
            <person name="Schulze-Lefert P."/>
            <person name="O'Connell R.J."/>
        </authorList>
    </citation>
    <scope>NUCLEOTIDE SEQUENCE [LARGE SCALE GENOMIC DNA]</scope>
    <source>
        <strain evidence="12 13">MAFF 238704</strain>
    </source>
</reference>